<evidence type="ECO:0000313" key="4">
    <source>
        <dbReference type="EMBL" id="KMO68551.1"/>
    </source>
</evidence>
<keyword evidence="5" id="KW-1185">Reference proteome</keyword>
<dbReference type="InterPro" id="IPR029058">
    <property type="entry name" value="AB_hydrolase_fold"/>
</dbReference>
<dbReference type="GO" id="GO:0008239">
    <property type="term" value="F:dipeptidyl-peptidase activity"/>
    <property type="evidence" value="ECO:0007669"/>
    <property type="project" value="InterPro"/>
</dbReference>
<feature type="region of interest" description="Disordered" evidence="2">
    <location>
        <begin position="35"/>
        <end position="76"/>
    </location>
</feature>
<evidence type="ECO:0000313" key="5">
    <source>
        <dbReference type="Proteomes" id="UP000036513"/>
    </source>
</evidence>
<organism evidence="4 5">
    <name type="scientific">Mycolicibacterium chlorophenolicum</name>
    <dbReference type="NCBI Taxonomy" id="37916"/>
    <lineage>
        <taxon>Bacteria</taxon>
        <taxon>Bacillati</taxon>
        <taxon>Actinomycetota</taxon>
        <taxon>Actinomycetes</taxon>
        <taxon>Mycobacteriales</taxon>
        <taxon>Mycobacteriaceae</taxon>
        <taxon>Mycolicibacterium</taxon>
    </lineage>
</organism>
<keyword evidence="1" id="KW-0378">Hydrolase</keyword>
<dbReference type="STRING" id="37916.MCHLDSM_06082"/>
<evidence type="ECO:0000259" key="3">
    <source>
        <dbReference type="SMART" id="SM00939"/>
    </source>
</evidence>
<dbReference type="Pfam" id="PF02129">
    <property type="entry name" value="Peptidase_S15"/>
    <property type="match status" value="1"/>
</dbReference>
<dbReference type="InterPro" id="IPR013736">
    <property type="entry name" value="Xaa-Pro_dipept_C"/>
</dbReference>
<reference evidence="4 5" key="1">
    <citation type="journal article" date="2015" name="Genome Biol. Evol.">
        <title>Characterization of Three Mycobacterium spp. with Potential Use in Bioremediation by Genome Sequencing and Comparative Genomics.</title>
        <authorList>
            <person name="Das S."/>
            <person name="Pettersson B.M."/>
            <person name="Behra P.R."/>
            <person name="Ramesh M."/>
            <person name="Dasgupta S."/>
            <person name="Bhattacharya A."/>
            <person name="Kirsebom L.A."/>
        </authorList>
    </citation>
    <scope>NUCLEOTIDE SEQUENCE [LARGE SCALE GENOMIC DNA]</scope>
    <source>
        <strain evidence="4 5">DSM 43826</strain>
    </source>
</reference>
<dbReference type="SMART" id="SM00939">
    <property type="entry name" value="PepX_C"/>
    <property type="match status" value="1"/>
</dbReference>
<feature type="compositionally biased region" description="Low complexity" evidence="2">
    <location>
        <begin position="131"/>
        <end position="148"/>
    </location>
</feature>
<dbReference type="PATRIC" id="fig|37916.4.peg.6103"/>
<evidence type="ECO:0000256" key="2">
    <source>
        <dbReference type="SAM" id="MobiDB-lite"/>
    </source>
</evidence>
<sequence precursor="true">MSAASYVGRVGGLAIALGVGTAILTGQGVAYADDTDTSAPSSVDAGSPASSTRDDTVTLDRQPLGKHRTTDRTSLADTVKNIVDRVAAEREKRAADRADSEADAEADAPAARPSDRRKHRESADEQESAPAQQDSSASTEAADTSAAAPSVERARGLAWLKSPRVVAGREAEAAPKTVTSLWTPPGALVTDDTQVSAPAAPRTTVVGGLLAALNRVLDPDSSNNGSAPIGGSLSDLVLLAGARREAAQVQTLAIPPYSVDVAAGVIVGCTVSGPACTTPDGSVYTLKDGPSKGGKLTLDATTGAFRFLPFADENTSNGPSGIETFSVLVAQNTKFTDAITGLPIIGGTLITPIVQALQQANVLSGLLGTAELQNIEVNIDDLRGVTDTPVAYTTFVTSWDGTQISTNFFPAIDTNFPDIDGNPGFETIFNGPGLAQAGATDPADPFVSSFRSLGYNVVTWDPRGEFASGGVLQLDSPQYEGQDVSELISWVATQNGVELDKANDPTMGMVGVSYGGGIQWVTAAGDNRVDAIAPGWSWNTLPDSLYPHNAFRTTYSAILLLGLVETRARINPQIYGGILTGATLGVLTPSQIQLLQNSGPGQTVRGISAPTLIFQGTVDVLFPLHQSIVNLGYLADNPNVKLIWFCGGHGTCLPGQGNGTADSVWTLTESVKWMQTYVKDLIPADPNAFEWTDQNGDRWTSTVRPTADDFYDAISKVPSTTWNIGKTLPIIPIIGGSGPGPLAPAPYSYGNGSEATNAVTIKLNNPASGEANVVGAPHVVIDYSGLGTSRHIYAQVLDKSTGLVVGNIVSPVPVTLNGRDQQVEIDLEDIAYTMTPASDLELQIFTTATPFLNLTQFGFVNIKSVEVSLPTTSQGTNQGPNPLPMAV</sequence>
<dbReference type="InterPro" id="IPR000383">
    <property type="entry name" value="Xaa-Pro-like_dom"/>
</dbReference>
<comment type="caution">
    <text evidence="4">The sequence shown here is derived from an EMBL/GenBank/DDBJ whole genome shotgun (WGS) entry which is preliminary data.</text>
</comment>
<dbReference type="SUPFAM" id="SSF53474">
    <property type="entry name" value="alpha/beta-Hydrolases"/>
    <property type="match status" value="1"/>
</dbReference>
<accession>A0A0J6Y670</accession>
<dbReference type="Proteomes" id="UP000036513">
    <property type="component" value="Unassembled WGS sequence"/>
</dbReference>
<gene>
    <name evidence="4" type="ORF">MCHLDSM_06082</name>
</gene>
<dbReference type="Gene3D" id="3.40.50.1820">
    <property type="entry name" value="alpha/beta hydrolase"/>
    <property type="match status" value="1"/>
</dbReference>
<dbReference type="RefSeq" id="WP_048473186.1">
    <property type="nucleotide sequence ID" value="NZ_JYNL01000068.1"/>
</dbReference>
<feature type="region of interest" description="Disordered" evidence="2">
    <location>
        <begin position="90"/>
        <end position="151"/>
    </location>
</feature>
<dbReference type="EMBL" id="JYNL01000068">
    <property type="protein sequence ID" value="KMO68551.1"/>
    <property type="molecule type" value="Genomic_DNA"/>
</dbReference>
<proteinExistence type="predicted"/>
<feature type="domain" description="Xaa-Pro dipeptidyl-peptidase C-terminal" evidence="3">
    <location>
        <begin position="671"/>
        <end position="884"/>
    </location>
</feature>
<name>A0A0J6Y670_9MYCO</name>
<dbReference type="AlphaFoldDB" id="A0A0J6Y670"/>
<feature type="compositionally biased region" description="Basic and acidic residues" evidence="2">
    <location>
        <begin position="90"/>
        <end position="100"/>
    </location>
</feature>
<protein>
    <submittedName>
        <fullName evidence="4">X-Pro dipeptidyl-peptidase (S15 family)</fullName>
    </submittedName>
</protein>
<evidence type="ECO:0000256" key="1">
    <source>
        <dbReference type="ARBA" id="ARBA00022801"/>
    </source>
</evidence>